<dbReference type="PROSITE" id="PS50835">
    <property type="entry name" value="IG_LIKE"/>
    <property type="match status" value="1"/>
</dbReference>
<sequence length="234" mass="26621">MNSLETPKASSPLEEKYTLGLDWFYWDGPSSGWIEPELSQRRSSTLRGSVLELKSCCVLSVLQSARVKIMFLLFFWMMMIISFQPGSSEDLLTSFKDVLLGLEGDTVTLSCNYSGSVDFLYWYQQMSSSSPQLIASGYSDTTGRLSLKHEKPTKKFHLLISSAAVTDSAVYYCAVKPTVTGNTRTLYKNLQYSTTSTRGPHTLFHLWFDMIQLRIKQTSECCCIIELLVMRRFR</sequence>
<keyword evidence="5" id="KW-0391">Immunity</keyword>
<evidence type="ECO:0000256" key="3">
    <source>
        <dbReference type="ARBA" id="ARBA00023170"/>
    </source>
</evidence>
<dbReference type="InterPro" id="IPR036179">
    <property type="entry name" value="Ig-like_dom_sf"/>
</dbReference>
<dbReference type="PANTHER" id="PTHR19367">
    <property type="entry name" value="T-CELL RECEPTOR ALPHA CHAIN V REGION"/>
    <property type="match status" value="1"/>
</dbReference>
<dbReference type="GO" id="GO:0002250">
    <property type="term" value="P:adaptive immune response"/>
    <property type="evidence" value="ECO:0007669"/>
    <property type="project" value="UniProtKB-KW"/>
</dbReference>
<dbReference type="Pfam" id="PF07686">
    <property type="entry name" value="V-set"/>
    <property type="match status" value="1"/>
</dbReference>
<evidence type="ECO:0000259" key="6">
    <source>
        <dbReference type="PROSITE" id="PS50835"/>
    </source>
</evidence>
<keyword evidence="8" id="KW-1185">Reference proteome</keyword>
<dbReference type="PANTHER" id="PTHR19367:SF18">
    <property type="entry name" value="T CELL RECEPTOR ALPHA VARIABLE 16"/>
    <property type="match status" value="1"/>
</dbReference>
<dbReference type="SUPFAM" id="SSF48726">
    <property type="entry name" value="Immunoglobulin"/>
    <property type="match status" value="1"/>
</dbReference>
<dbReference type="GO" id="GO:0042101">
    <property type="term" value="C:T cell receptor complex"/>
    <property type="evidence" value="ECO:0007669"/>
    <property type="project" value="UniProtKB-KW"/>
</dbReference>
<accession>A0AAV9QRZ5</accession>
<dbReference type="AlphaFoldDB" id="A0AAV9QRZ5"/>
<evidence type="ECO:0000256" key="2">
    <source>
        <dbReference type="ARBA" id="ARBA00023130"/>
    </source>
</evidence>
<protein>
    <recommendedName>
        <fullName evidence="6">Ig-like domain-containing protein</fullName>
    </recommendedName>
</protein>
<dbReference type="InterPro" id="IPR013106">
    <property type="entry name" value="Ig_V-set"/>
</dbReference>
<dbReference type="Proteomes" id="UP001311232">
    <property type="component" value="Unassembled WGS sequence"/>
</dbReference>
<dbReference type="InterPro" id="IPR007110">
    <property type="entry name" value="Ig-like_dom"/>
</dbReference>
<feature type="domain" description="Ig-like" evidence="6">
    <location>
        <begin position="85"/>
        <end position="191"/>
    </location>
</feature>
<dbReference type="InterPro" id="IPR051287">
    <property type="entry name" value="TCR_variable_region"/>
</dbReference>
<dbReference type="Gene3D" id="2.60.40.10">
    <property type="entry name" value="Immunoglobulins"/>
    <property type="match status" value="1"/>
</dbReference>
<keyword evidence="1" id="KW-0732">Signal</keyword>
<dbReference type="InterPro" id="IPR013783">
    <property type="entry name" value="Ig-like_fold"/>
</dbReference>
<keyword evidence="2" id="KW-1064">Adaptive immunity</keyword>
<organism evidence="7 8">
    <name type="scientific">Crenichthys baileyi</name>
    <name type="common">White River springfish</name>
    <dbReference type="NCBI Taxonomy" id="28760"/>
    <lineage>
        <taxon>Eukaryota</taxon>
        <taxon>Metazoa</taxon>
        <taxon>Chordata</taxon>
        <taxon>Craniata</taxon>
        <taxon>Vertebrata</taxon>
        <taxon>Euteleostomi</taxon>
        <taxon>Actinopterygii</taxon>
        <taxon>Neopterygii</taxon>
        <taxon>Teleostei</taxon>
        <taxon>Neoteleostei</taxon>
        <taxon>Acanthomorphata</taxon>
        <taxon>Ovalentaria</taxon>
        <taxon>Atherinomorphae</taxon>
        <taxon>Cyprinodontiformes</taxon>
        <taxon>Goodeidae</taxon>
        <taxon>Crenichthys</taxon>
    </lineage>
</organism>
<reference evidence="7 8" key="1">
    <citation type="submission" date="2021-06" db="EMBL/GenBank/DDBJ databases">
        <authorList>
            <person name="Palmer J.M."/>
        </authorList>
    </citation>
    <scope>NUCLEOTIDE SEQUENCE [LARGE SCALE GENOMIC DNA]</scope>
    <source>
        <strain evidence="7 8">MEX-2019</strain>
        <tissue evidence="7">Muscle</tissue>
    </source>
</reference>
<keyword evidence="5" id="KW-1279">T cell receptor</keyword>
<dbReference type="SMART" id="SM00406">
    <property type="entry name" value="IGv"/>
    <property type="match status" value="1"/>
</dbReference>
<evidence type="ECO:0000313" key="8">
    <source>
        <dbReference type="Proteomes" id="UP001311232"/>
    </source>
</evidence>
<evidence type="ECO:0000256" key="1">
    <source>
        <dbReference type="ARBA" id="ARBA00022729"/>
    </source>
</evidence>
<dbReference type="InterPro" id="IPR003599">
    <property type="entry name" value="Ig_sub"/>
</dbReference>
<evidence type="ECO:0000256" key="5">
    <source>
        <dbReference type="ARBA" id="ARBA00043266"/>
    </source>
</evidence>
<keyword evidence="3" id="KW-0675">Receptor</keyword>
<comment type="caution">
    <text evidence="7">The sequence shown here is derived from an EMBL/GenBank/DDBJ whole genome shotgun (WGS) entry which is preliminary data.</text>
</comment>
<evidence type="ECO:0000256" key="4">
    <source>
        <dbReference type="ARBA" id="ARBA00023319"/>
    </source>
</evidence>
<proteinExistence type="predicted"/>
<keyword evidence="4" id="KW-0393">Immunoglobulin domain</keyword>
<name>A0AAV9QRZ5_9TELE</name>
<gene>
    <name evidence="7" type="ORF">CRENBAI_025969</name>
</gene>
<dbReference type="SMART" id="SM00409">
    <property type="entry name" value="IG"/>
    <property type="match status" value="1"/>
</dbReference>
<evidence type="ECO:0000313" key="7">
    <source>
        <dbReference type="EMBL" id="KAK5599107.1"/>
    </source>
</evidence>
<dbReference type="EMBL" id="JAHHUM010002965">
    <property type="protein sequence ID" value="KAK5599107.1"/>
    <property type="molecule type" value="Genomic_DNA"/>
</dbReference>